<reference evidence="1 2" key="1">
    <citation type="journal article" date="2019" name="Sci. Rep.">
        <title>Orb-weaving spider Araneus ventricosus genome elucidates the spidroin gene catalogue.</title>
        <authorList>
            <person name="Kono N."/>
            <person name="Nakamura H."/>
            <person name="Ohtoshi R."/>
            <person name="Moran D.A.P."/>
            <person name="Shinohara A."/>
            <person name="Yoshida Y."/>
            <person name="Fujiwara M."/>
            <person name="Mori M."/>
            <person name="Tomita M."/>
            <person name="Arakawa K."/>
        </authorList>
    </citation>
    <scope>NUCLEOTIDE SEQUENCE [LARGE SCALE GENOMIC DNA]</scope>
</reference>
<evidence type="ECO:0000313" key="2">
    <source>
        <dbReference type="Proteomes" id="UP000499080"/>
    </source>
</evidence>
<gene>
    <name evidence="1" type="ORF">AVEN_9638_1</name>
</gene>
<dbReference type="AlphaFoldDB" id="A0A4Y2EYJ5"/>
<protein>
    <submittedName>
        <fullName evidence="1">Uncharacterized protein</fullName>
    </submittedName>
</protein>
<name>A0A4Y2EYJ5_ARAVE</name>
<proteinExistence type="predicted"/>
<accession>A0A4Y2EYJ5</accession>
<evidence type="ECO:0000313" key="1">
    <source>
        <dbReference type="EMBL" id="GBM33096.1"/>
    </source>
</evidence>
<dbReference type="EMBL" id="BGPR01000724">
    <property type="protein sequence ID" value="GBM33096.1"/>
    <property type="molecule type" value="Genomic_DNA"/>
</dbReference>
<dbReference type="Pfam" id="PF14223">
    <property type="entry name" value="Retrotran_gag_2"/>
    <property type="match status" value="1"/>
</dbReference>
<organism evidence="1 2">
    <name type="scientific">Araneus ventricosus</name>
    <name type="common">Orbweaver spider</name>
    <name type="synonym">Epeira ventricosa</name>
    <dbReference type="NCBI Taxonomy" id="182803"/>
    <lineage>
        <taxon>Eukaryota</taxon>
        <taxon>Metazoa</taxon>
        <taxon>Ecdysozoa</taxon>
        <taxon>Arthropoda</taxon>
        <taxon>Chelicerata</taxon>
        <taxon>Arachnida</taxon>
        <taxon>Araneae</taxon>
        <taxon>Araneomorphae</taxon>
        <taxon>Entelegynae</taxon>
        <taxon>Araneoidea</taxon>
        <taxon>Araneidae</taxon>
        <taxon>Araneus</taxon>
    </lineage>
</organism>
<comment type="caution">
    <text evidence="1">The sequence shown here is derived from an EMBL/GenBank/DDBJ whole genome shotgun (WGS) entry which is preliminary data.</text>
</comment>
<dbReference type="Proteomes" id="UP000499080">
    <property type="component" value="Unassembled WGS sequence"/>
</dbReference>
<sequence>MKDDSLAQLVLVGSMDDANVEFTAICDSGKSIWKKLLFVYEQSSGQWLDRLMEQFFRSEKDGDDDVVTHITKLQNTAPCPRA</sequence>
<dbReference type="OrthoDB" id="8061180at2759"/>
<keyword evidence="2" id="KW-1185">Reference proteome</keyword>